<protein>
    <submittedName>
        <fullName evidence="2">Uncharacterized protein</fullName>
    </submittedName>
</protein>
<gene>
    <name evidence="2" type="ORF">RE6C_01137</name>
</gene>
<evidence type="ECO:0000313" key="2">
    <source>
        <dbReference type="EMBL" id="EMB18055.1"/>
    </source>
</evidence>
<feature type="compositionally biased region" description="Basic and acidic residues" evidence="1">
    <location>
        <begin position="11"/>
        <end position="39"/>
    </location>
</feature>
<dbReference type="EMBL" id="ANMO01000067">
    <property type="protein sequence ID" value="EMB18055.1"/>
    <property type="molecule type" value="Genomic_DNA"/>
</dbReference>
<dbReference type="Proteomes" id="UP000011529">
    <property type="component" value="Unassembled WGS sequence"/>
</dbReference>
<reference evidence="2" key="2">
    <citation type="journal article" date="2013" name="Mar. Genomics">
        <title>Expression of sulfatases in Rhodopirellula baltica and the diversity of sulfatases in the genus Rhodopirellula.</title>
        <authorList>
            <person name="Wegner C.E."/>
            <person name="Richter-Heitmann T."/>
            <person name="Klindworth A."/>
            <person name="Klockow C."/>
            <person name="Richter M."/>
            <person name="Achstetter T."/>
            <person name="Glockner F.O."/>
            <person name="Harder J."/>
        </authorList>
    </citation>
    <scope>NUCLEOTIDE SEQUENCE [LARGE SCALE GENOMIC DNA]</scope>
    <source>
        <strain evidence="2">6C</strain>
    </source>
</reference>
<reference evidence="2" key="1">
    <citation type="submission" date="2012-11" db="EMBL/GenBank/DDBJ databases">
        <title>Permanent draft genomes of Rhodopirellula europaea strain SH398 and 6C.</title>
        <authorList>
            <person name="Richter M."/>
            <person name="Richter-Heitmann T."/>
            <person name="Frank C."/>
            <person name="Harder J."/>
            <person name="Glockner F.O."/>
        </authorList>
    </citation>
    <scope>NUCLEOTIDE SEQUENCE</scope>
    <source>
        <strain evidence="2">6C</strain>
    </source>
</reference>
<dbReference type="AlphaFoldDB" id="M2ALR6"/>
<dbReference type="PATRIC" id="fig|1263867.3.peg.1208"/>
<evidence type="ECO:0000313" key="3">
    <source>
        <dbReference type="Proteomes" id="UP000011529"/>
    </source>
</evidence>
<comment type="caution">
    <text evidence="2">The sequence shown here is derived from an EMBL/GenBank/DDBJ whole genome shotgun (WGS) entry which is preliminary data.</text>
</comment>
<sequence>MPVGDVCEAGLRGDEATDKRSIQKRIDQTPEPADGDHNIPGETTLQFYSIGDPVALEASSVSIKTFVLSGAVCYSHEESSGHQPWLGDLNRSKRGGFVRLQRFRGHQCGYKRPIR</sequence>
<evidence type="ECO:0000256" key="1">
    <source>
        <dbReference type="SAM" id="MobiDB-lite"/>
    </source>
</evidence>
<name>M2ALR6_9BACT</name>
<organism evidence="2 3">
    <name type="scientific">Rhodopirellula europaea 6C</name>
    <dbReference type="NCBI Taxonomy" id="1263867"/>
    <lineage>
        <taxon>Bacteria</taxon>
        <taxon>Pseudomonadati</taxon>
        <taxon>Planctomycetota</taxon>
        <taxon>Planctomycetia</taxon>
        <taxon>Pirellulales</taxon>
        <taxon>Pirellulaceae</taxon>
        <taxon>Rhodopirellula</taxon>
    </lineage>
</organism>
<accession>M2ALR6</accession>
<keyword evidence="3" id="KW-1185">Reference proteome</keyword>
<feature type="region of interest" description="Disordered" evidence="1">
    <location>
        <begin position="1"/>
        <end position="40"/>
    </location>
</feature>
<proteinExistence type="predicted"/>